<feature type="compositionally biased region" description="Low complexity" evidence="1">
    <location>
        <begin position="7"/>
        <end position="32"/>
    </location>
</feature>
<evidence type="ECO:0000256" key="1">
    <source>
        <dbReference type="SAM" id="MobiDB-lite"/>
    </source>
</evidence>
<name>M2WEL0_9MICC</name>
<evidence type="ECO:0000313" key="3">
    <source>
        <dbReference type="EMBL" id="EME36952.1"/>
    </source>
</evidence>
<reference evidence="3 4" key="1">
    <citation type="journal article" date="2014" name="Genome Announc.">
        <title>Draft Genome Sequence of Kocuria palustris PEL.</title>
        <authorList>
            <person name="Sharma G."/>
            <person name="Khatri I."/>
            <person name="Subramanian S."/>
        </authorList>
    </citation>
    <scope>NUCLEOTIDE SEQUENCE [LARGE SCALE GENOMIC DNA]</scope>
    <source>
        <strain evidence="3 4">PEL</strain>
    </source>
</reference>
<dbReference type="AlphaFoldDB" id="M2WEL0"/>
<feature type="transmembrane region" description="Helical" evidence="2">
    <location>
        <begin position="45"/>
        <end position="67"/>
    </location>
</feature>
<evidence type="ECO:0000313" key="4">
    <source>
        <dbReference type="Proteomes" id="UP000009877"/>
    </source>
</evidence>
<dbReference type="EMBL" id="ANHZ02000007">
    <property type="protein sequence ID" value="EME36952.1"/>
    <property type="molecule type" value="Genomic_DNA"/>
</dbReference>
<gene>
    <name evidence="3" type="ORF">C884_02312</name>
</gene>
<protein>
    <submittedName>
        <fullName evidence="3">Uncharacterized protein</fullName>
    </submittedName>
</protein>
<accession>M2WEL0</accession>
<organism evidence="3 4">
    <name type="scientific">Kocuria palustris PEL</name>
    <dbReference type="NCBI Taxonomy" id="1236550"/>
    <lineage>
        <taxon>Bacteria</taxon>
        <taxon>Bacillati</taxon>
        <taxon>Actinomycetota</taxon>
        <taxon>Actinomycetes</taxon>
        <taxon>Micrococcales</taxon>
        <taxon>Micrococcaceae</taxon>
        <taxon>Kocuria</taxon>
    </lineage>
</organism>
<keyword evidence="2" id="KW-1133">Transmembrane helix</keyword>
<keyword evidence="2" id="KW-0472">Membrane</keyword>
<keyword evidence="2" id="KW-0812">Transmembrane</keyword>
<dbReference type="Proteomes" id="UP000009877">
    <property type="component" value="Unassembled WGS sequence"/>
</dbReference>
<proteinExistence type="predicted"/>
<evidence type="ECO:0000256" key="2">
    <source>
        <dbReference type="SAM" id="Phobius"/>
    </source>
</evidence>
<keyword evidence="4" id="KW-1185">Reference proteome</keyword>
<comment type="caution">
    <text evidence="3">The sequence shown here is derived from an EMBL/GenBank/DDBJ whole genome shotgun (WGS) entry which is preliminary data.</text>
</comment>
<feature type="transmembrane region" description="Helical" evidence="2">
    <location>
        <begin position="73"/>
        <end position="98"/>
    </location>
</feature>
<sequence length="136" mass="14167">MSAMFPSSRSARRQPAAARSGAGRSSAAPASAQRKRRKGKAEPRLLPIAVILWIVGLAAFVAGFGLGNTGSGAAMTLTFFGGLIVATLAEVGAFLTALASTISYRRHRPWNVIVMILSVLISPATLMLLLQLAMGS</sequence>
<feature type="region of interest" description="Disordered" evidence="1">
    <location>
        <begin position="1"/>
        <end position="41"/>
    </location>
</feature>
<feature type="transmembrane region" description="Helical" evidence="2">
    <location>
        <begin position="110"/>
        <end position="134"/>
    </location>
</feature>